<dbReference type="RefSeq" id="XP_001881413.1">
    <property type="nucleotide sequence ID" value="XM_001881378.1"/>
</dbReference>
<dbReference type="EMBL" id="DS547103">
    <property type="protein sequence ID" value="EDR07624.1"/>
    <property type="molecule type" value="Genomic_DNA"/>
</dbReference>
<evidence type="ECO:0000313" key="2">
    <source>
        <dbReference type="Proteomes" id="UP000001194"/>
    </source>
</evidence>
<dbReference type="GeneID" id="6077078"/>
<dbReference type="HOGENOM" id="CLU_2942155_0_0_1"/>
<dbReference type="KEGG" id="lbc:LACBIDRAFT_297927"/>
<proteinExistence type="predicted"/>
<keyword evidence="2" id="KW-1185">Reference proteome</keyword>
<dbReference type="Proteomes" id="UP000001194">
    <property type="component" value="Unassembled WGS sequence"/>
</dbReference>
<gene>
    <name evidence="1" type="ORF">LACBIDRAFT_297927</name>
</gene>
<evidence type="ECO:0000313" key="1">
    <source>
        <dbReference type="EMBL" id="EDR07624.1"/>
    </source>
</evidence>
<accession>B0DBU5</accession>
<dbReference type="InParanoid" id="B0DBU5"/>
<reference evidence="1 2" key="1">
    <citation type="journal article" date="2008" name="Nature">
        <title>The genome of Laccaria bicolor provides insights into mycorrhizal symbiosis.</title>
        <authorList>
            <person name="Martin F."/>
            <person name="Aerts A."/>
            <person name="Ahren D."/>
            <person name="Brun A."/>
            <person name="Danchin E.G.J."/>
            <person name="Duchaussoy F."/>
            <person name="Gibon J."/>
            <person name="Kohler A."/>
            <person name="Lindquist E."/>
            <person name="Pereda V."/>
            <person name="Salamov A."/>
            <person name="Shapiro H.J."/>
            <person name="Wuyts J."/>
            <person name="Blaudez D."/>
            <person name="Buee M."/>
            <person name="Brokstein P."/>
            <person name="Canbaeck B."/>
            <person name="Cohen D."/>
            <person name="Courty P.E."/>
            <person name="Coutinho P.M."/>
            <person name="Delaruelle C."/>
            <person name="Detter J.C."/>
            <person name="Deveau A."/>
            <person name="DiFazio S."/>
            <person name="Duplessis S."/>
            <person name="Fraissinet-Tachet L."/>
            <person name="Lucic E."/>
            <person name="Frey-Klett P."/>
            <person name="Fourrey C."/>
            <person name="Feussner I."/>
            <person name="Gay G."/>
            <person name="Grimwood J."/>
            <person name="Hoegger P.J."/>
            <person name="Jain P."/>
            <person name="Kilaru S."/>
            <person name="Labbe J."/>
            <person name="Lin Y.C."/>
            <person name="Legue V."/>
            <person name="Le Tacon F."/>
            <person name="Marmeisse R."/>
            <person name="Melayah D."/>
            <person name="Montanini B."/>
            <person name="Muratet M."/>
            <person name="Nehls U."/>
            <person name="Niculita-Hirzel H."/>
            <person name="Oudot-Le Secq M.P."/>
            <person name="Peter M."/>
            <person name="Quesneville H."/>
            <person name="Rajashekar B."/>
            <person name="Reich M."/>
            <person name="Rouhier N."/>
            <person name="Schmutz J."/>
            <person name="Yin T."/>
            <person name="Chalot M."/>
            <person name="Henrissat B."/>
            <person name="Kuees U."/>
            <person name="Lucas S."/>
            <person name="Van de Peer Y."/>
            <person name="Podila G.K."/>
            <person name="Polle A."/>
            <person name="Pukkila P.J."/>
            <person name="Richardson P.M."/>
            <person name="Rouze P."/>
            <person name="Sanders I.R."/>
            <person name="Stajich J.E."/>
            <person name="Tunlid A."/>
            <person name="Tuskan G."/>
            <person name="Grigoriev I.V."/>
        </authorList>
    </citation>
    <scope>NUCLEOTIDE SEQUENCE [LARGE SCALE GENOMIC DNA]</scope>
    <source>
        <strain evidence="2">S238N-H82 / ATCC MYA-4686</strain>
    </source>
</reference>
<organism evidence="2">
    <name type="scientific">Laccaria bicolor (strain S238N-H82 / ATCC MYA-4686)</name>
    <name type="common">Bicoloured deceiver</name>
    <name type="synonym">Laccaria laccata var. bicolor</name>
    <dbReference type="NCBI Taxonomy" id="486041"/>
    <lineage>
        <taxon>Eukaryota</taxon>
        <taxon>Fungi</taxon>
        <taxon>Dikarya</taxon>
        <taxon>Basidiomycota</taxon>
        <taxon>Agaricomycotina</taxon>
        <taxon>Agaricomycetes</taxon>
        <taxon>Agaricomycetidae</taxon>
        <taxon>Agaricales</taxon>
        <taxon>Agaricineae</taxon>
        <taxon>Hydnangiaceae</taxon>
        <taxon>Laccaria</taxon>
    </lineage>
</organism>
<protein>
    <submittedName>
        <fullName evidence="1">Predicted protein</fullName>
    </submittedName>
</protein>
<name>B0DBU5_LACBS</name>
<dbReference type="AlphaFoldDB" id="B0DBU5"/>
<sequence length="60" mass="6863">MKKIFFLQRWVLELIRCTVRGKGAHRSENLDIWSPSPTGASHKKWMFDSDVTACGGQMPL</sequence>